<dbReference type="InterPro" id="IPR052893">
    <property type="entry name" value="TCS_response_regulator"/>
</dbReference>
<keyword evidence="4" id="KW-1185">Reference proteome</keyword>
<evidence type="ECO:0000313" key="3">
    <source>
        <dbReference type="EMBL" id="MFD2934105.1"/>
    </source>
</evidence>
<feature type="modified residue" description="4-aspartylphosphate" evidence="1">
    <location>
        <position position="58"/>
    </location>
</feature>
<dbReference type="PANTHER" id="PTHR44520">
    <property type="entry name" value="RESPONSE REGULATOR RCP1-RELATED"/>
    <property type="match status" value="1"/>
</dbReference>
<dbReference type="Pfam" id="PF00072">
    <property type="entry name" value="Response_reg"/>
    <property type="match status" value="1"/>
</dbReference>
<keyword evidence="1" id="KW-0597">Phosphoprotein</keyword>
<comment type="caution">
    <text evidence="3">The sequence shown here is derived from an EMBL/GenBank/DDBJ whole genome shotgun (WGS) entry which is preliminary data.</text>
</comment>
<sequence>MKKHLIYVVDNEVDYLNLVQYVFIESLPEYAVLFFPSGETMLSSLQTSLEQPALILLDLHMPSMSGQQILRQLKARQDWKPIPVVMVTSETAEGEIQACYEAGANSCLAKPMKIDSMKKLFKQVCSYWVDTNGSVIS</sequence>
<dbReference type="Gene3D" id="3.40.50.2300">
    <property type="match status" value="1"/>
</dbReference>
<feature type="domain" description="Response regulatory" evidence="2">
    <location>
        <begin position="5"/>
        <end position="125"/>
    </location>
</feature>
<dbReference type="PROSITE" id="PS50110">
    <property type="entry name" value="RESPONSE_REGULATORY"/>
    <property type="match status" value="1"/>
</dbReference>
<protein>
    <submittedName>
        <fullName evidence="3">Response regulator</fullName>
    </submittedName>
</protein>
<proteinExistence type="predicted"/>
<dbReference type="SUPFAM" id="SSF52172">
    <property type="entry name" value="CheY-like"/>
    <property type="match status" value="1"/>
</dbReference>
<evidence type="ECO:0000313" key="4">
    <source>
        <dbReference type="Proteomes" id="UP001597512"/>
    </source>
</evidence>
<dbReference type="EMBL" id="JBHUOM010000002">
    <property type="protein sequence ID" value="MFD2934105.1"/>
    <property type="molecule type" value="Genomic_DNA"/>
</dbReference>
<dbReference type="SMART" id="SM00448">
    <property type="entry name" value="REC"/>
    <property type="match status" value="1"/>
</dbReference>
<name>A0ABW6AJZ5_9BACT</name>
<dbReference type="InterPro" id="IPR001789">
    <property type="entry name" value="Sig_transdc_resp-reg_receiver"/>
</dbReference>
<accession>A0ABW6AJZ5</accession>
<dbReference type="InterPro" id="IPR011006">
    <property type="entry name" value="CheY-like_superfamily"/>
</dbReference>
<organism evidence="3 4">
    <name type="scientific">Spirosoma flavum</name>
    <dbReference type="NCBI Taxonomy" id="2048557"/>
    <lineage>
        <taxon>Bacteria</taxon>
        <taxon>Pseudomonadati</taxon>
        <taxon>Bacteroidota</taxon>
        <taxon>Cytophagia</taxon>
        <taxon>Cytophagales</taxon>
        <taxon>Cytophagaceae</taxon>
        <taxon>Spirosoma</taxon>
    </lineage>
</organism>
<evidence type="ECO:0000259" key="2">
    <source>
        <dbReference type="PROSITE" id="PS50110"/>
    </source>
</evidence>
<dbReference type="RefSeq" id="WP_381499411.1">
    <property type="nucleotide sequence ID" value="NZ_JBHUOM010000002.1"/>
</dbReference>
<reference evidence="4" key="1">
    <citation type="journal article" date="2019" name="Int. J. Syst. Evol. Microbiol.">
        <title>The Global Catalogue of Microorganisms (GCM) 10K type strain sequencing project: providing services to taxonomists for standard genome sequencing and annotation.</title>
        <authorList>
            <consortium name="The Broad Institute Genomics Platform"/>
            <consortium name="The Broad Institute Genome Sequencing Center for Infectious Disease"/>
            <person name="Wu L."/>
            <person name="Ma J."/>
        </authorList>
    </citation>
    <scope>NUCLEOTIDE SEQUENCE [LARGE SCALE GENOMIC DNA]</scope>
    <source>
        <strain evidence="4">KCTC 52490</strain>
    </source>
</reference>
<dbReference type="Proteomes" id="UP001597512">
    <property type="component" value="Unassembled WGS sequence"/>
</dbReference>
<gene>
    <name evidence="3" type="ORF">ACFS25_09950</name>
</gene>
<evidence type="ECO:0000256" key="1">
    <source>
        <dbReference type="PROSITE-ProRule" id="PRU00169"/>
    </source>
</evidence>